<dbReference type="SFLD" id="SFLDG00358">
    <property type="entry name" value="Main_(cytGST)"/>
    <property type="match status" value="1"/>
</dbReference>
<keyword evidence="4" id="KW-0413">Isomerase</keyword>
<dbReference type="AlphaFoldDB" id="A0A0H4WJW6"/>
<dbReference type="CDD" id="cd03042">
    <property type="entry name" value="GST_N_Zeta"/>
    <property type="match status" value="1"/>
</dbReference>
<dbReference type="InterPro" id="IPR036282">
    <property type="entry name" value="Glutathione-S-Trfase_C_sf"/>
</dbReference>
<dbReference type="EMBL" id="CP012109">
    <property type="protein sequence ID" value="AKQ63641.1"/>
    <property type="molecule type" value="Genomic_DNA"/>
</dbReference>
<dbReference type="eggNOG" id="COG0625">
    <property type="taxonomic scope" value="Bacteria"/>
</dbReference>
<dbReference type="SUPFAM" id="SSF47616">
    <property type="entry name" value="GST C-terminal domain-like"/>
    <property type="match status" value="1"/>
</dbReference>
<protein>
    <submittedName>
        <fullName evidence="4">Maleylacetoacetate isomerase</fullName>
    </submittedName>
</protein>
<dbReference type="Pfam" id="PF13409">
    <property type="entry name" value="GST_N_2"/>
    <property type="match status" value="1"/>
</dbReference>
<dbReference type="GO" id="GO:0016034">
    <property type="term" value="F:maleylacetoacetate isomerase activity"/>
    <property type="evidence" value="ECO:0007669"/>
    <property type="project" value="TreeGrafter"/>
</dbReference>
<dbReference type="InterPro" id="IPR004045">
    <property type="entry name" value="Glutathione_S-Trfase_N"/>
</dbReference>
<dbReference type="InterPro" id="IPR040079">
    <property type="entry name" value="Glutathione_S-Trfase"/>
</dbReference>
<dbReference type="Gene3D" id="3.40.30.10">
    <property type="entry name" value="Glutaredoxin"/>
    <property type="match status" value="1"/>
</dbReference>
<evidence type="ECO:0000313" key="5">
    <source>
        <dbReference type="Proteomes" id="UP000009026"/>
    </source>
</evidence>
<organism evidence="4 5">
    <name type="scientific">Pseudomyxococcus hansupus</name>
    <dbReference type="NCBI Taxonomy" id="1297742"/>
    <lineage>
        <taxon>Bacteria</taxon>
        <taxon>Pseudomonadati</taxon>
        <taxon>Myxococcota</taxon>
        <taxon>Myxococcia</taxon>
        <taxon>Myxococcales</taxon>
        <taxon>Cystobacterineae</taxon>
        <taxon>Myxococcaceae</taxon>
        <taxon>Pseudomyxococcus</taxon>
    </lineage>
</organism>
<proteinExistence type="inferred from homology"/>
<dbReference type="GO" id="GO:0006559">
    <property type="term" value="P:L-phenylalanine catabolic process"/>
    <property type="evidence" value="ECO:0007669"/>
    <property type="project" value="TreeGrafter"/>
</dbReference>
<dbReference type="InterPro" id="IPR034333">
    <property type="entry name" value="GST_Zeta_N"/>
</dbReference>
<comment type="similarity">
    <text evidence="1">Belongs to the GST superfamily. Zeta family.</text>
</comment>
<reference evidence="4 5" key="1">
    <citation type="journal article" date="2016" name="PLoS ONE">
        <title>Complete Genome Sequence and Comparative Genomics of a Novel Myxobacterium Myxococcus hansupus.</title>
        <authorList>
            <person name="Sharma G."/>
            <person name="Narwani T."/>
            <person name="Subramanian S."/>
        </authorList>
    </citation>
    <scope>NUCLEOTIDE SEQUENCE [LARGE SCALE GENOMIC DNA]</scope>
    <source>
        <strain evidence="5">mixupus</strain>
    </source>
</reference>
<dbReference type="OrthoDB" id="509852at2"/>
<gene>
    <name evidence="4" type="ORF">A176_000553</name>
</gene>
<dbReference type="FunFam" id="1.20.1050.10:FF:000010">
    <property type="entry name" value="Maleylacetoacetate isomerase isoform 1"/>
    <property type="match status" value="1"/>
</dbReference>
<dbReference type="GO" id="GO:0005737">
    <property type="term" value="C:cytoplasm"/>
    <property type="evidence" value="ECO:0007669"/>
    <property type="project" value="InterPro"/>
</dbReference>
<dbReference type="PROSITE" id="PS50405">
    <property type="entry name" value="GST_CTER"/>
    <property type="match status" value="1"/>
</dbReference>
<feature type="domain" description="GST C-terminal" evidence="3">
    <location>
        <begin position="95"/>
        <end position="218"/>
    </location>
</feature>
<dbReference type="RefSeq" id="WP_002636915.1">
    <property type="nucleotide sequence ID" value="NZ_CP012109.1"/>
</dbReference>
<name>A0A0H4WJW6_9BACT</name>
<dbReference type="SUPFAM" id="SSF52833">
    <property type="entry name" value="Thioredoxin-like"/>
    <property type="match status" value="1"/>
</dbReference>
<dbReference type="SFLD" id="SFLDS00019">
    <property type="entry name" value="Glutathione_Transferase_(cytos"/>
    <property type="match status" value="1"/>
</dbReference>
<accession>A0A0H4WJW6</accession>
<evidence type="ECO:0000259" key="2">
    <source>
        <dbReference type="PROSITE" id="PS50404"/>
    </source>
</evidence>
<dbReference type="InterPro" id="IPR034330">
    <property type="entry name" value="GST_Zeta_C"/>
</dbReference>
<dbReference type="KEGG" id="mym:A176_000553"/>
<keyword evidence="5" id="KW-1185">Reference proteome</keyword>
<evidence type="ECO:0000313" key="4">
    <source>
        <dbReference type="EMBL" id="AKQ63641.1"/>
    </source>
</evidence>
<dbReference type="GO" id="GO:0004364">
    <property type="term" value="F:glutathione transferase activity"/>
    <property type="evidence" value="ECO:0007669"/>
    <property type="project" value="TreeGrafter"/>
</dbReference>
<dbReference type="PATRIC" id="fig|1297742.4.peg.561"/>
<dbReference type="InterPro" id="IPR036249">
    <property type="entry name" value="Thioredoxin-like_sf"/>
</dbReference>
<dbReference type="PANTHER" id="PTHR42673">
    <property type="entry name" value="MALEYLACETOACETATE ISOMERASE"/>
    <property type="match status" value="1"/>
</dbReference>
<dbReference type="Proteomes" id="UP000009026">
    <property type="component" value="Chromosome"/>
</dbReference>
<dbReference type="PANTHER" id="PTHR42673:SF4">
    <property type="entry name" value="MALEYLACETOACETATE ISOMERASE"/>
    <property type="match status" value="1"/>
</dbReference>
<sequence length="219" mass="24240">MTGLRLYSYWRSSASWRVRIGLHLKGLKFDYVPVHLVKDGGEQHGAAYRAVNPMRSLPTLEWTEADGSVRRLSQSLPVLEYLEERFPAPALLPADPFLRAKARMLAEMVNSGIQPLQNLSVMQRLKQELGADDKAWSAYWNARGLEALEAAVQSTAGRFCVGDTVSLADVCLVPQLYGARRFGVDVAAYPTLLRIEAECQSLPAFQAAQPDRQPDAVPA</sequence>
<feature type="domain" description="GST N-terminal" evidence="2">
    <location>
        <begin position="2"/>
        <end position="90"/>
    </location>
</feature>
<evidence type="ECO:0000259" key="3">
    <source>
        <dbReference type="PROSITE" id="PS50405"/>
    </source>
</evidence>
<evidence type="ECO:0000256" key="1">
    <source>
        <dbReference type="ARBA" id="ARBA00010007"/>
    </source>
</evidence>
<dbReference type="PROSITE" id="PS50404">
    <property type="entry name" value="GST_NTER"/>
    <property type="match status" value="1"/>
</dbReference>
<dbReference type="InterPro" id="IPR010987">
    <property type="entry name" value="Glutathione-S-Trfase_C-like"/>
</dbReference>
<dbReference type="NCBIfam" id="TIGR01262">
    <property type="entry name" value="maiA"/>
    <property type="match status" value="1"/>
</dbReference>
<dbReference type="CDD" id="cd03191">
    <property type="entry name" value="GST_C_Zeta"/>
    <property type="match status" value="1"/>
</dbReference>
<dbReference type="STRING" id="1297742.A176_000553"/>
<dbReference type="InterPro" id="IPR005955">
    <property type="entry name" value="GST_Zeta"/>
</dbReference>
<dbReference type="GO" id="GO:0006749">
    <property type="term" value="P:glutathione metabolic process"/>
    <property type="evidence" value="ECO:0007669"/>
    <property type="project" value="TreeGrafter"/>
</dbReference>
<dbReference type="Gene3D" id="1.20.1050.10">
    <property type="match status" value="1"/>
</dbReference>